<gene>
    <name evidence="1" type="ORF">SPELUC_LOCUS15961</name>
</gene>
<keyword evidence="2" id="KW-1185">Reference proteome</keyword>
<dbReference type="Proteomes" id="UP000789366">
    <property type="component" value="Unassembled WGS sequence"/>
</dbReference>
<sequence>NFSKSIPKDNSNNIPSFDLTLVINNNQRSNSNRESIYLPKDCEILTLDNITTISSIHTLRPFEDEHNAHQAKSIHVKKDVNATLELFKNAANNTAYYKNVTALYNLDDIYLNKRF</sequence>
<evidence type="ECO:0000313" key="2">
    <source>
        <dbReference type="Proteomes" id="UP000789366"/>
    </source>
</evidence>
<name>A0ACA9R2R7_9GLOM</name>
<feature type="non-terminal residue" evidence="1">
    <location>
        <position position="115"/>
    </location>
</feature>
<evidence type="ECO:0000313" key="1">
    <source>
        <dbReference type="EMBL" id="CAG8774038.1"/>
    </source>
</evidence>
<comment type="caution">
    <text evidence="1">The sequence shown here is derived from an EMBL/GenBank/DDBJ whole genome shotgun (WGS) entry which is preliminary data.</text>
</comment>
<protein>
    <submittedName>
        <fullName evidence="1">4213_t:CDS:1</fullName>
    </submittedName>
</protein>
<organism evidence="1 2">
    <name type="scientific">Cetraspora pellucida</name>
    <dbReference type="NCBI Taxonomy" id="1433469"/>
    <lineage>
        <taxon>Eukaryota</taxon>
        <taxon>Fungi</taxon>
        <taxon>Fungi incertae sedis</taxon>
        <taxon>Mucoromycota</taxon>
        <taxon>Glomeromycotina</taxon>
        <taxon>Glomeromycetes</taxon>
        <taxon>Diversisporales</taxon>
        <taxon>Gigasporaceae</taxon>
        <taxon>Cetraspora</taxon>
    </lineage>
</organism>
<feature type="non-terminal residue" evidence="1">
    <location>
        <position position="1"/>
    </location>
</feature>
<proteinExistence type="predicted"/>
<reference evidence="1" key="1">
    <citation type="submission" date="2021-06" db="EMBL/GenBank/DDBJ databases">
        <authorList>
            <person name="Kallberg Y."/>
            <person name="Tangrot J."/>
            <person name="Rosling A."/>
        </authorList>
    </citation>
    <scope>NUCLEOTIDE SEQUENCE</scope>
    <source>
        <strain evidence="1">28 12/20/2015</strain>
    </source>
</reference>
<dbReference type="EMBL" id="CAJVPW010055872">
    <property type="protein sequence ID" value="CAG8774038.1"/>
    <property type="molecule type" value="Genomic_DNA"/>
</dbReference>
<accession>A0ACA9R2R7</accession>